<protein>
    <submittedName>
        <fullName evidence="1">Uncharacterized protein</fullName>
    </submittedName>
</protein>
<evidence type="ECO:0000313" key="1">
    <source>
        <dbReference type="EMBL" id="QIQ60785.1"/>
    </source>
</evidence>
<reference evidence="1 2" key="1">
    <citation type="submission" date="2020-01" db="EMBL/GenBank/DDBJ databases">
        <authorList>
            <person name="Zhang W."/>
            <person name="Zhang R."/>
            <person name="Hu Y."/>
            <person name="Liu Y."/>
            <person name="Lin W."/>
            <person name="Wang L."/>
            <person name="Li J."/>
            <person name="An X."/>
            <person name="Song L."/>
            <person name="Fan H."/>
            <person name="Shi T."/>
            <person name="Liu H."/>
            <person name="Tong Y."/>
        </authorList>
    </citation>
    <scope>NUCLEOTIDE SEQUENCE [LARGE SCALE GENOMIC DNA]</scope>
</reference>
<name>A0A7D2LNX4_9CAUD</name>
<accession>A0A7D2LNX4</accession>
<dbReference type="Proteomes" id="UP000509570">
    <property type="component" value="Segment"/>
</dbReference>
<proteinExistence type="predicted"/>
<organism evidence="1 2">
    <name type="scientific">Stenotrophomonas phage vB_SmaS_BUCT548</name>
    <dbReference type="NCBI Taxonomy" id="2712941"/>
    <lineage>
        <taxon>Viruses</taxon>
        <taxon>Duplodnaviria</taxon>
        <taxon>Heunggongvirae</taxon>
        <taxon>Uroviricota</taxon>
        <taxon>Caudoviricetes</taxon>
        <taxon>Beaumontvirinae</taxon>
        <taxon>Bixiavirus</taxon>
        <taxon>Bixiavirus BUCT548</taxon>
    </lineage>
</organism>
<dbReference type="GeneID" id="77953624"/>
<keyword evidence="2" id="KW-1185">Reference proteome</keyword>
<dbReference type="EMBL" id="MN937349">
    <property type="protein sequence ID" value="QIQ60785.1"/>
    <property type="molecule type" value="Genomic_DNA"/>
</dbReference>
<sequence length="74" mass="8446">MHTKYDFCLFYDGQDYSITAGIEQDTDGSGRPLISVEIEDSEDASILERKVGPSRMRDMIVDAYMEMGFDDPRD</sequence>
<evidence type="ECO:0000313" key="2">
    <source>
        <dbReference type="Proteomes" id="UP000509570"/>
    </source>
</evidence>
<dbReference type="RefSeq" id="YP_010677250.1">
    <property type="nucleotide sequence ID" value="NC_071019.1"/>
</dbReference>
<dbReference type="KEGG" id="vg:77953624"/>